<comment type="caution">
    <text evidence="3">The sequence shown here is derived from an EMBL/GenBank/DDBJ whole genome shotgun (WGS) entry which is preliminary data.</text>
</comment>
<dbReference type="EMBL" id="BAABFL010000392">
    <property type="protein sequence ID" value="GAA4650391.1"/>
    <property type="molecule type" value="Genomic_DNA"/>
</dbReference>
<proteinExistence type="predicted"/>
<keyword evidence="1" id="KW-1133">Transmembrane helix</keyword>
<feature type="domain" description="Cytochrome c assembly protein" evidence="2">
    <location>
        <begin position="44"/>
        <end position="261"/>
    </location>
</feature>
<evidence type="ECO:0000256" key="1">
    <source>
        <dbReference type="SAM" id="Phobius"/>
    </source>
</evidence>
<feature type="transmembrane region" description="Helical" evidence="1">
    <location>
        <begin position="6"/>
        <end position="25"/>
    </location>
</feature>
<dbReference type="PANTHER" id="PTHR38034:SF1">
    <property type="entry name" value="INNER MEMBRANE PROTEIN YPJD"/>
    <property type="match status" value="1"/>
</dbReference>
<keyword evidence="1" id="KW-0472">Membrane</keyword>
<accession>A0ABP8V531</accession>
<sequence>MNIAISSILAIAFYISGTLCQWGRLRGRDIHRPLVQTLVFAGALAQTLSIYLIIHTPNGVNLNFYTVGSLSSWMIILIILASSLRKPVENLLIGLLPIAIAAVGCSLLLSGPEDIIPSTQPGMIFHIIISILSYSTLTVAAFQAVLLAWQESKIKHHHPASLIKAFPPMQTMEKLLFEFLWAGLILLTLSLTTGFIYLNDMFAQHVVHKTVLSVLAWCIFGILLTGRHILGWRGQTAIRWTLAGFACLMLAYFGSKFMLDMIINRG</sequence>
<feature type="transmembrane region" description="Helical" evidence="1">
    <location>
        <begin position="37"/>
        <end position="56"/>
    </location>
</feature>
<feature type="transmembrane region" description="Helical" evidence="1">
    <location>
        <begin position="91"/>
        <end position="111"/>
    </location>
</feature>
<dbReference type="InterPro" id="IPR052372">
    <property type="entry name" value="YpjD/HemX"/>
</dbReference>
<feature type="transmembrane region" description="Helical" evidence="1">
    <location>
        <begin position="237"/>
        <end position="255"/>
    </location>
</feature>
<protein>
    <submittedName>
        <fullName evidence="3">Inner membrane protein YpjD</fullName>
    </submittedName>
</protein>
<keyword evidence="4" id="KW-1185">Reference proteome</keyword>
<evidence type="ECO:0000313" key="4">
    <source>
        <dbReference type="Proteomes" id="UP001500604"/>
    </source>
</evidence>
<name>A0ABP8V531_9GAMM</name>
<organism evidence="3 4">
    <name type="scientific">Kistimonas scapharcae</name>
    <dbReference type="NCBI Taxonomy" id="1036133"/>
    <lineage>
        <taxon>Bacteria</taxon>
        <taxon>Pseudomonadati</taxon>
        <taxon>Pseudomonadota</taxon>
        <taxon>Gammaproteobacteria</taxon>
        <taxon>Oceanospirillales</taxon>
        <taxon>Endozoicomonadaceae</taxon>
        <taxon>Kistimonas</taxon>
    </lineage>
</organism>
<gene>
    <name evidence="3" type="ORF">GCM10023116_26740</name>
</gene>
<feature type="transmembrane region" description="Helical" evidence="1">
    <location>
        <begin position="210"/>
        <end position="230"/>
    </location>
</feature>
<reference evidence="4" key="1">
    <citation type="journal article" date="2019" name="Int. J. Syst. Evol. Microbiol.">
        <title>The Global Catalogue of Microorganisms (GCM) 10K type strain sequencing project: providing services to taxonomists for standard genome sequencing and annotation.</title>
        <authorList>
            <consortium name="The Broad Institute Genomics Platform"/>
            <consortium name="The Broad Institute Genome Sequencing Center for Infectious Disease"/>
            <person name="Wu L."/>
            <person name="Ma J."/>
        </authorList>
    </citation>
    <scope>NUCLEOTIDE SEQUENCE [LARGE SCALE GENOMIC DNA]</scope>
    <source>
        <strain evidence="4">JCM 17805</strain>
    </source>
</reference>
<dbReference type="Proteomes" id="UP001500604">
    <property type="component" value="Unassembled WGS sequence"/>
</dbReference>
<keyword evidence="1" id="KW-0812">Transmembrane</keyword>
<evidence type="ECO:0000259" key="2">
    <source>
        <dbReference type="Pfam" id="PF01578"/>
    </source>
</evidence>
<dbReference type="PANTHER" id="PTHR38034">
    <property type="entry name" value="INNER MEMBRANE PROTEIN YPJD"/>
    <property type="match status" value="1"/>
</dbReference>
<dbReference type="InterPro" id="IPR002541">
    <property type="entry name" value="Cyt_c_assembly"/>
</dbReference>
<dbReference type="Pfam" id="PF01578">
    <property type="entry name" value="Cytochrom_C_asm"/>
    <property type="match status" value="1"/>
</dbReference>
<feature type="transmembrane region" description="Helical" evidence="1">
    <location>
        <begin position="123"/>
        <end position="149"/>
    </location>
</feature>
<feature type="transmembrane region" description="Helical" evidence="1">
    <location>
        <begin position="62"/>
        <end position="84"/>
    </location>
</feature>
<feature type="transmembrane region" description="Helical" evidence="1">
    <location>
        <begin position="179"/>
        <end position="198"/>
    </location>
</feature>
<evidence type="ECO:0000313" key="3">
    <source>
        <dbReference type="EMBL" id="GAA4650391.1"/>
    </source>
</evidence>